<comment type="caution">
    <text evidence="2">The sequence shown here is derived from an EMBL/GenBank/DDBJ whole genome shotgun (WGS) entry which is preliminary data.</text>
</comment>
<evidence type="ECO:0000313" key="3">
    <source>
        <dbReference type="Proteomes" id="UP000019478"/>
    </source>
</evidence>
<dbReference type="EMBL" id="AMGY01000007">
    <property type="protein sequence ID" value="EXJ80026.1"/>
    <property type="molecule type" value="Genomic_DNA"/>
</dbReference>
<proteinExistence type="predicted"/>
<protein>
    <submittedName>
        <fullName evidence="2">Uncharacterized protein</fullName>
    </submittedName>
</protein>
<organism evidence="2 3">
    <name type="scientific">Capronia epimyces CBS 606.96</name>
    <dbReference type="NCBI Taxonomy" id="1182542"/>
    <lineage>
        <taxon>Eukaryota</taxon>
        <taxon>Fungi</taxon>
        <taxon>Dikarya</taxon>
        <taxon>Ascomycota</taxon>
        <taxon>Pezizomycotina</taxon>
        <taxon>Eurotiomycetes</taxon>
        <taxon>Chaetothyriomycetidae</taxon>
        <taxon>Chaetothyriales</taxon>
        <taxon>Herpotrichiellaceae</taxon>
        <taxon>Capronia</taxon>
    </lineage>
</organism>
<dbReference type="OrthoDB" id="4159154at2759"/>
<sequence length="286" mass="30857">MRFSSILTLACAITAFVLSLLCIFAGSSKSFLQRADLLTLNISRIGHTSIFNTSDGDGGFFSNLVNDLEGDLNSLVNNVTSDIASALNLPDFFNVHVMDFCEGSYLPKPTVHNARENITACSNRSTVFHFDPSKVIQKKLPDGITLEDIHWPTTIEDTEHDLKIVSTTMVVFYIIGIAFAGIAILTALWGIWAGSRLSAVVNFFIDVLAFVTLGIASAIATAIIVKAVEVINKYGDDIGIAAYRGSRFLGMTWGATAVMLLASIVSVAQCCTGGRRRERYNGKGAS</sequence>
<dbReference type="InterPro" id="IPR009571">
    <property type="entry name" value="SUR7/Rim9-like_fungi"/>
</dbReference>
<dbReference type="Pfam" id="PF06687">
    <property type="entry name" value="SUR7"/>
    <property type="match status" value="1"/>
</dbReference>
<feature type="transmembrane region" description="Helical" evidence="1">
    <location>
        <begin position="170"/>
        <end position="191"/>
    </location>
</feature>
<evidence type="ECO:0000313" key="2">
    <source>
        <dbReference type="EMBL" id="EXJ80026.1"/>
    </source>
</evidence>
<dbReference type="PANTHER" id="PTHR28019:SF7">
    <property type="entry name" value="SUR7 PROTEIN"/>
    <property type="match status" value="1"/>
</dbReference>
<feature type="transmembrane region" description="Helical" evidence="1">
    <location>
        <begin position="203"/>
        <end position="228"/>
    </location>
</feature>
<dbReference type="Proteomes" id="UP000019478">
    <property type="component" value="Unassembled WGS sequence"/>
</dbReference>
<dbReference type="InterPro" id="IPR052413">
    <property type="entry name" value="SUR7_domain"/>
</dbReference>
<dbReference type="GO" id="GO:0005886">
    <property type="term" value="C:plasma membrane"/>
    <property type="evidence" value="ECO:0007669"/>
    <property type="project" value="InterPro"/>
</dbReference>
<dbReference type="AlphaFoldDB" id="W9XSR2"/>
<keyword evidence="1" id="KW-1133">Transmembrane helix</keyword>
<keyword evidence="1" id="KW-0812">Transmembrane</keyword>
<reference evidence="2 3" key="1">
    <citation type="submission" date="2013-03" db="EMBL/GenBank/DDBJ databases">
        <title>The Genome Sequence of Capronia epimyces CBS 606.96.</title>
        <authorList>
            <consortium name="The Broad Institute Genomics Platform"/>
            <person name="Cuomo C."/>
            <person name="de Hoog S."/>
            <person name="Gorbushina A."/>
            <person name="Walker B."/>
            <person name="Young S.K."/>
            <person name="Zeng Q."/>
            <person name="Gargeya S."/>
            <person name="Fitzgerald M."/>
            <person name="Haas B."/>
            <person name="Abouelleil A."/>
            <person name="Allen A.W."/>
            <person name="Alvarado L."/>
            <person name="Arachchi H.M."/>
            <person name="Berlin A.M."/>
            <person name="Chapman S.B."/>
            <person name="Gainer-Dewar J."/>
            <person name="Goldberg J."/>
            <person name="Griggs A."/>
            <person name="Gujja S."/>
            <person name="Hansen M."/>
            <person name="Howarth C."/>
            <person name="Imamovic A."/>
            <person name="Ireland A."/>
            <person name="Larimer J."/>
            <person name="McCowan C."/>
            <person name="Murphy C."/>
            <person name="Pearson M."/>
            <person name="Poon T.W."/>
            <person name="Priest M."/>
            <person name="Roberts A."/>
            <person name="Saif S."/>
            <person name="Shea T."/>
            <person name="Sisk P."/>
            <person name="Sykes S."/>
            <person name="Wortman J."/>
            <person name="Nusbaum C."/>
            <person name="Birren B."/>
        </authorList>
    </citation>
    <scope>NUCLEOTIDE SEQUENCE [LARGE SCALE GENOMIC DNA]</scope>
    <source>
        <strain evidence="2 3">CBS 606.96</strain>
    </source>
</reference>
<evidence type="ECO:0000256" key="1">
    <source>
        <dbReference type="SAM" id="Phobius"/>
    </source>
</evidence>
<dbReference type="PANTHER" id="PTHR28019">
    <property type="entry name" value="CELL MEMBRANE PROTEIN YLR413W-RELATED"/>
    <property type="match status" value="1"/>
</dbReference>
<dbReference type="GO" id="GO:0031505">
    <property type="term" value="P:fungal-type cell wall organization"/>
    <property type="evidence" value="ECO:0007669"/>
    <property type="project" value="TreeGrafter"/>
</dbReference>
<gene>
    <name evidence="2" type="ORF">A1O3_08312</name>
</gene>
<dbReference type="GO" id="GO:0051285">
    <property type="term" value="C:cell cortex of cell tip"/>
    <property type="evidence" value="ECO:0007669"/>
    <property type="project" value="TreeGrafter"/>
</dbReference>
<keyword evidence="1" id="KW-0472">Membrane</keyword>
<dbReference type="eggNOG" id="ENOG502S47U">
    <property type="taxonomic scope" value="Eukaryota"/>
</dbReference>
<feature type="transmembrane region" description="Helical" evidence="1">
    <location>
        <begin position="248"/>
        <end position="271"/>
    </location>
</feature>
<dbReference type="GeneID" id="19172400"/>
<dbReference type="RefSeq" id="XP_007736600.1">
    <property type="nucleotide sequence ID" value="XM_007738410.1"/>
</dbReference>
<name>W9XSR2_9EURO</name>
<dbReference type="STRING" id="1182542.W9XSR2"/>
<accession>W9XSR2</accession>
<keyword evidence="3" id="KW-1185">Reference proteome</keyword>
<dbReference type="HOGENOM" id="CLU_064532_0_0_1"/>